<evidence type="ECO:0000259" key="3">
    <source>
        <dbReference type="Pfam" id="PF18413"/>
    </source>
</evidence>
<sequence>MSNSIEAKLQEDLRDALVDYYLGQIVPKGKDFQFYRDKIKNVDDLYDFLLLDTQVSSKVITSRVSHVTQSIQQYINRIVLNLEPGLSMTQEETYDWQEFANRYGYWSANQQLRLYPEIYVDPTLRLTKTEFFFQLESVLNQGKLTDNVAQKAVLGYLNNFEEVSNLEIISGYEDGIDLANDKTYFIAKTRTQPYRYFWRTLDMKQRNTDSNELYPTAWSEWKPISVPLENARNGVVRPVIMNNRLYISWFEVSKEEEKNKDDESKTIIRYRTKLNLAHLGFDGTWSSGTTVREEVLDYAMDKMIAVLDRTGKEDRLALVAFTRRKGIDEKKKPYDYDVVFSYICDNMLMASTDLPPSTTKLSDQDDYGNKLVWFFFREPLNGGMDEFKQLILYPVNVNRKWPIEKERTFEGSLGKQQDFDLKADYVEDSLDMYLTSISTYKYDFSLSKNILYCIWLEDKDGKRCYLHYEKLTKEDFERGEIKLSTRVKRCHSDDLSDITIVTGFSLPKPNAEDIGGRIRVILSVGKLVREKFQIKQIKQTQYLQFPEKPLTPVWYDGKQIRLNTLFAKELVSKASQKLDLVLSWDTQNLPEESISGSGTEPIDLKGANGIYFWELFFHMPFMVAWRFNVEQRYEEANRWLKYIFDPYENEDEPALKQGKPRYWNSRPLIDEPKKNYSLMQPSDPDAIASGEPIHYRKAIFYFLVRNLIDDGDMEYRKLQPTARTIARLSYATASSLLGRRPDVQLASFWQPLSLEDALYRDDNSELRQLEMQSQPLPHIPVVHDNTIRALDNDLFMKPINNELTAIWDRMENRIYNLRHNLTLDGKEISMALYDEKISPRDLMNLRYQRVVTARNASRMNFKTPNYRFEPMLARARTGVETLIQFGGTLLSLLERKDSLSFEKFQMLQNSDLYRFSIDLQQQEININQASLEVLQVSKKSAQERHEHFKGLYDENISSTEQQVIELQSQSASALLAAQTLRTGAAALDMLPNIYGLAVGGSRWGAALSAAAEMIMIKHQSDSIKADSLNVSESYRRRRQEWEVQYKQAEWEINSIDQQINVQNLQLTASMKRLAQVEAEQQKSLALLDYFSSRFTNESLYTWMISQLSNLYLQAYDAVSSLCLSAEASLQYELDSEQTFIEGSSWNDLYQGLMSGETLKLALQRMERAYVEQNSRLQEITKTISLKALRKTAWERDLETLKQHSPITFNLQESDFAKDYPNLANRRIKSVSVSLPMLIGPYEDICAQLSLGVNTRMVKADIQTMEKLVKEGINADSPYLARSIHPNQQISLSTGMNDSGMFTLNFDDERFLPFEGAGVESSWTFGFTNNLQNLDSLTDVILHVRYTAKIGSSAFGKAVQKLLVEQKITDS</sequence>
<dbReference type="InterPro" id="IPR046839">
    <property type="entry name" value="ABC_toxin_N"/>
</dbReference>
<comment type="caution">
    <text evidence="5">The sequence shown here is derived from an EMBL/GenBank/DDBJ whole genome shotgun (WGS) entry which is preliminary data.</text>
</comment>
<feature type="domain" description="ABC toxin N-terminal" evidence="4">
    <location>
        <begin position="8"/>
        <end position="136"/>
    </location>
</feature>
<proteinExistence type="predicted"/>
<gene>
    <name evidence="5" type="primary">tccB</name>
    <name evidence="5" type="ORF">XBKQ1_2640006</name>
</gene>
<evidence type="ECO:0000256" key="1">
    <source>
        <dbReference type="SAM" id="Coils"/>
    </source>
</evidence>
<name>A0A077PIC3_XENBV</name>
<evidence type="ECO:0000313" key="6">
    <source>
        <dbReference type="Proteomes" id="UP000028500"/>
    </source>
</evidence>
<dbReference type="InterPro" id="IPR040840">
    <property type="entry name" value="TcA_TcB_BD"/>
</dbReference>
<feature type="coiled-coil region" evidence="1">
    <location>
        <begin position="1031"/>
        <end position="1058"/>
    </location>
</feature>
<organism evidence="5 6">
    <name type="scientific">Xenorhabdus bovienii str. kraussei Quebec</name>
    <dbReference type="NCBI Taxonomy" id="1398203"/>
    <lineage>
        <taxon>Bacteria</taxon>
        <taxon>Pseudomonadati</taxon>
        <taxon>Pseudomonadota</taxon>
        <taxon>Gammaproteobacteria</taxon>
        <taxon>Enterobacterales</taxon>
        <taxon>Morganellaceae</taxon>
        <taxon>Xenorhabdus</taxon>
    </lineage>
</organism>
<accession>A0A077PIC3</accession>
<evidence type="ECO:0000259" key="2">
    <source>
        <dbReference type="Pfam" id="PF18276"/>
    </source>
</evidence>
<dbReference type="HOGENOM" id="CLU_005587_2_0_6"/>
<evidence type="ECO:0000313" key="5">
    <source>
        <dbReference type="EMBL" id="CDH20476.1"/>
    </source>
</evidence>
<dbReference type="RefSeq" id="WP_038249652.1">
    <property type="nucleotide sequence ID" value="NZ_CAWLZI010000246.1"/>
</dbReference>
<feature type="domain" description="Tc toxin complex TcA C-terminal TcB-binding" evidence="2">
    <location>
        <begin position="1057"/>
        <end position="1347"/>
    </location>
</feature>
<keyword evidence="1" id="KW-0175">Coiled coil</keyword>
<dbReference type="InterPro" id="IPR041079">
    <property type="entry name" value="Neuraminidase-like"/>
</dbReference>
<dbReference type="Pfam" id="PF18276">
    <property type="entry name" value="TcA_TcB_BD"/>
    <property type="match status" value="1"/>
</dbReference>
<dbReference type="EMBL" id="CBSY010000184">
    <property type="protein sequence ID" value="CDH20476.1"/>
    <property type="molecule type" value="Genomic_DNA"/>
</dbReference>
<dbReference type="Pfam" id="PF20220">
    <property type="entry name" value="ABC_toxin_N"/>
    <property type="match status" value="1"/>
</dbReference>
<dbReference type="Pfam" id="PF18413">
    <property type="entry name" value="Neuraminidase"/>
    <property type="match status" value="1"/>
</dbReference>
<keyword evidence="6" id="KW-1185">Reference proteome</keyword>
<evidence type="ECO:0000259" key="4">
    <source>
        <dbReference type="Pfam" id="PF20220"/>
    </source>
</evidence>
<reference evidence="5" key="1">
    <citation type="submission" date="2013-07" db="EMBL/GenBank/DDBJ databases">
        <title>Sub-species coevolution in mutualistic symbiosis.</title>
        <authorList>
            <person name="Murfin K."/>
            <person name="Klassen J."/>
            <person name="Lee M."/>
            <person name="Forst S."/>
            <person name="Stock P."/>
            <person name="Goodrich-Blair H."/>
        </authorList>
    </citation>
    <scope>NUCLEOTIDE SEQUENCE [LARGE SCALE GENOMIC DNA]</scope>
    <source>
        <strain evidence="5">Kraussei Quebec</strain>
    </source>
</reference>
<dbReference type="OrthoDB" id="9781691at2"/>
<protein>
    <submittedName>
        <fullName evidence="5">A component of insecticidal toxin complex (Tc)</fullName>
    </submittedName>
</protein>
<dbReference type="Proteomes" id="UP000028500">
    <property type="component" value="Unassembled WGS sequence"/>
</dbReference>
<feature type="domain" description="Neuraminidase-like" evidence="3">
    <location>
        <begin position="166"/>
        <end position="295"/>
    </location>
</feature>